<dbReference type="Proteomes" id="UP000614601">
    <property type="component" value="Unassembled WGS sequence"/>
</dbReference>
<organism evidence="1 2">
    <name type="scientific">Bursaphelenchus okinawaensis</name>
    <dbReference type="NCBI Taxonomy" id="465554"/>
    <lineage>
        <taxon>Eukaryota</taxon>
        <taxon>Metazoa</taxon>
        <taxon>Ecdysozoa</taxon>
        <taxon>Nematoda</taxon>
        <taxon>Chromadorea</taxon>
        <taxon>Rhabditida</taxon>
        <taxon>Tylenchina</taxon>
        <taxon>Tylenchomorpha</taxon>
        <taxon>Aphelenchoidea</taxon>
        <taxon>Aphelenchoididae</taxon>
        <taxon>Bursaphelenchus</taxon>
    </lineage>
</organism>
<dbReference type="Proteomes" id="UP000783686">
    <property type="component" value="Unassembled WGS sequence"/>
</dbReference>
<protein>
    <submittedName>
        <fullName evidence="1">Uncharacterized protein</fullName>
    </submittedName>
</protein>
<evidence type="ECO:0000313" key="1">
    <source>
        <dbReference type="EMBL" id="CAD5206362.1"/>
    </source>
</evidence>
<proteinExistence type="predicted"/>
<name>A0A811JSU2_9BILA</name>
<reference evidence="1" key="1">
    <citation type="submission" date="2020-09" db="EMBL/GenBank/DDBJ databases">
        <authorList>
            <person name="Kikuchi T."/>
        </authorList>
    </citation>
    <scope>NUCLEOTIDE SEQUENCE</scope>
    <source>
        <strain evidence="1">SH1</strain>
    </source>
</reference>
<keyword evidence="2" id="KW-1185">Reference proteome</keyword>
<accession>A0A811JSU2</accession>
<dbReference type="EMBL" id="CAJFCW020000001">
    <property type="protein sequence ID" value="CAG9081469.1"/>
    <property type="molecule type" value="Genomic_DNA"/>
</dbReference>
<dbReference type="OrthoDB" id="10635669at2759"/>
<dbReference type="EMBL" id="CAJFDH010000001">
    <property type="protein sequence ID" value="CAD5206362.1"/>
    <property type="molecule type" value="Genomic_DNA"/>
</dbReference>
<sequence>MSGLDPPPDDFFAAELEHNLRDLQDVDMCIYTTVTGLITKIQEYQSNDLEHLVNVVMPQLHPSGAYQYVEDKLPKPENPQPLQVLRETIELAYSKKKKAFVEKMITQKKLSNDHVINWNQMDFLQTTDTQSHLLLLSIEGTVKFIDREVTVTTEVRTNGHKEGKFNLFYYYVTRNSGTRPSWNLGSTFKSIDYTNVNEFKFTFFEEFEEFPIIMALQLSSFGKAFIPYGLYVIKNKIRVFKLHYENIYKTLFVVKKKIEL</sequence>
<comment type="caution">
    <text evidence="1">The sequence shown here is derived from an EMBL/GenBank/DDBJ whole genome shotgun (WGS) entry which is preliminary data.</text>
</comment>
<gene>
    <name evidence="1" type="ORF">BOKJ2_LOCUS1046</name>
</gene>
<evidence type="ECO:0000313" key="2">
    <source>
        <dbReference type="Proteomes" id="UP000614601"/>
    </source>
</evidence>
<dbReference type="AlphaFoldDB" id="A0A811JSU2"/>